<accession>A0ABV0MKS2</accession>
<reference evidence="2 3" key="1">
    <citation type="submission" date="2021-06" db="EMBL/GenBank/DDBJ databases">
        <authorList>
            <person name="Palmer J.M."/>
        </authorList>
    </citation>
    <scope>NUCLEOTIDE SEQUENCE [LARGE SCALE GENOMIC DNA]</scope>
    <source>
        <strain evidence="2 3">GA_2019</strain>
        <tissue evidence="2">Muscle</tissue>
    </source>
</reference>
<keyword evidence="3" id="KW-1185">Reference proteome</keyword>
<keyword evidence="1" id="KW-0472">Membrane</keyword>
<sequence>MTASHTGHSPQRKDPRILDVASQVLLLDAAGRQAIRHVREFVCIKLLPAQSARRDIHLVYHHWQSRRNETELQLLWEKKTAMPYKNNGMYHVFICICSASPAVTEIISYTMYV</sequence>
<evidence type="ECO:0000313" key="2">
    <source>
        <dbReference type="EMBL" id="MEQ2159013.1"/>
    </source>
</evidence>
<dbReference type="EMBL" id="JAHRIO010001513">
    <property type="protein sequence ID" value="MEQ2159013.1"/>
    <property type="molecule type" value="Genomic_DNA"/>
</dbReference>
<comment type="caution">
    <text evidence="2">The sequence shown here is derived from an EMBL/GenBank/DDBJ whole genome shotgun (WGS) entry which is preliminary data.</text>
</comment>
<feature type="transmembrane region" description="Helical" evidence="1">
    <location>
        <begin position="88"/>
        <end position="112"/>
    </location>
</feature>
<evidence type="ECO:0000256" key="1">
    <source>
        <dbReference type="SAM" id="Phobius"/>
    </source>
</evidence>
<dbReference type="Proteomes" id="UP001476798">
    <property type="component" value="Unassembled WGS sequence"/>
</dbReference>
<protein>
    <submittedName>
        <fullName evidence="2">Uncharacterized protein</fullName>
    </submittedName>
</protein>
<evidence type="ECO:0000313" key="3">
    <source>
        <dbReference type="Proteomes" id="UP001476798"/>
    </source>
</evidence>
<keyword evidence="1" id="KW-1133">Transmembrane helix</keyword>
<keyword evidence="1" id="KW-0812">Transmembrane</keyword>
<proteinExistence type="predicted"/>
<organism evidence="2 3">
    <name type="scientific">Goodea atripinnis</name>
    <dbReference type="NCBI Taxonomy" id="208336"/>
    <lineage>
        <taxon>Eukaryota</taxon>
        <taxon>Metazoa</taxon>
        <taxon>Chordata</taxon>
        <taxon>Craniata</taxon>
        <taxon>Vertebrata</taxon>
        <taxon>Euteleostomi</taxon>
        <taxon>Actinopterygii</taxon>
        <taxon>Neopterygii</taxon>
        <taxon>Teleostei</taxon>
        <taxon>Neoteleostei</taxon>
        <taxon>Acanthomorphata</taxon>
        <taxon>Ovalentaria</taxon>
        <taxon>Atherinomorphae</taxon>
        <taxon>Cyprinodontiformes</taxon>
        <taxon>Goodeidae</taxon>
        <taxon>Goodea</taxon>
    </lineage>
</organism>
<gene>
    <name evidence="2" type="ORF">GOODEAATRI_018077</name>
</gene>
<name>A0ABV0MKS2_9TELE</name>